<gene>
    <name evidence="2" type="ORF">HP467_06960</name>
</gene>
<accession>A0A850DWM9</accession>
<feature type="chain" id="PRO_5032954356" evidence="1">
    <location>
        <begin position="30"/>
        <end position="379"/>
    </location>
</feature>
<feature type="signal peptide" evidence="1">
    <location>
        <begin position="1"/>
        <end position="29"/>
    </location>
</feature>
<evidence type="ECO:0000256" key="1">
    <source>
        <dbReference type="SAM" id="SignalP"/>
    </source>
</evidence>
<evidence type="ECO:0000313" key="3">
    <source>
        <dbReference type="Proteomes" id="UP000539146"/>
    </source>
</evidence>
<proteinExistence type="predicted"/>
<organism evidence="2 3">
    <name type="scientific">Curtobacterium citreum</name>
    <dbReference type="NCBI Taxonomy" id="2036"/>
    <lineage>
        <taxon>Bacteria</taxon>
        <taxon>Bacillati</taxon>
        <taxon>Actinomycetota</taxon>
        <taxon>Actinomycetes</taxon>
        <taxon>Micrococcales</taxon>
        <taxon>Microbacteriaceae</taxon>
        <taxon>Curtobacterium</taxon>
    </lineage>
</organism>
<comment type="caution">
    <text evidence="2">The sequence shown here is derived from an EMBL/GenBank/DDBJ whole genome shotgun (WGS) entry which is preliminary data.</text>
</comment>
<dbReference type="Proteomes" id="UP000539146">
    <property type="component" value="Unassembled WGS sequence"/>
</dbReference>
<protein>
    <submittedName>
        <fullName evidence="2">Uncharacterized protein</fullName>
    </submittedName>
</protein>
<evidence type="ECO:0000313" key="2">
    <source>
        <dbReference type="EMBL" id="NUU27853.1"/>
    </source>
</evidence>
<sequence length="379" mass="39655">MKITHGVTLGLATALVGVTVFAGSGAAVAASPLPSASDAQSTVERLAPGVVNDSVPADTAEQVQGTTVDTQQQGGASAVALTSDTQPAVKITLDGLSGASKHQSGDFSVVQDADDTAYVQPTGQGVRLLSYDTSATGALTHDYSFDFAVPVTSETEADGALLFRDATTGISVGTVSAPWAVDAAGKTLPTHYQWHGGVLTQTVDADPATTTFPVLADPNWTYTLLFTIGKSTPNAAWKELHRCFNCNFDVDGAPQAFPAEGQTLPLKIAKIGNFSVHRTLAYNYTNPNVRPGLESGFQLVANKGHVDGEGSTIGFDYLIRSTDHNLVMSVSAFIKNDFIGGNSLYKSLASEKWAEFSGRLQRNLGLQVQPGPPPTPPKS</sequence>
<dbReference type="EMBL" id="JABMCG010000094">
    <property type="protein sequence ID" value="NUU27853.1"/>
    <property type="molecule type" value="Genomic_DNA"/>
</dbReference>
<reference evidence="2 3" key="1">
    <citation type="submission" date="2020-05" db="EMBL/GenBank/DDBJ databases">
        <title>Genome Sequencing of Type Strains.</title>
        <authorList>
            <person name="Lemaire J.F."/>
            <person name="Inderbitzin P."/>
            <person name="Gregorio O.A."/>
            <person name="Collins S.B."/>
            <person name="Wespe N."/>
            <person name="Knight-Connoni V."/>
        </authorList>
    </citation>
    <scope>NUCLEOTIDE SEQUENCE [LARGE SCALE GENOMIC DNA]</scope>
    <source>
        <strain evidence="2 3">DSM 20512</strain>
    </source>
</reference>
<name>A0A850DWM9_9MICO</name>
<dbReference type="RefSeq" id="WP_175325685.1">
    <property type="nucleotide sequence ID" value="NZ_BAAAWP010000001.1"/>
</dbReference>
<keyword evidence="1" id="KW-0732">Signal</keyword>
<dbReference type="AlphaFoldDB" id="A0A850DWM9"/>